<sequence length="673" mass="76291">MAITRRNNHRNIYKMNTRHHHLAWIFWAVAFFVQFAQAQPQVRNIADIHIRDPYILPDAKTGTYYMYRSASVKNDKGESTGGVEAFKSKDLVNWEGPLRVFTVPEGNWITGDVWAPEVHHHNGKYYLFATLNSDIKWKKSQPGWVDYTFRGTQIFHSDSPEGPFQPFGSTPHTPMSRMALDGTLWVEDGVPYMIYCHEWVQIADGSMELVRLADDLSAPRGNSLTLFHASAAPWSTGSTHPAPLPTSFVTDGCFLYRTKTGKLLMIWSSFMDSEYAIGIAESVTGKVTGPWKQQETPLFNKNGGHGMIFKSFDGRLYITFHGPNSPSGSERAHIYELEDMGNTLALKKELSSREQDKTAPFWGKQEAYLINQTEKSFQLVNTLLRENPPSSSKPASARKAALQLLDGIFHDTRLDGSETVARFMESRVKGVLEDMRNPPETGMKIYKLYNDGFIVKTKSVTVAFDLYRGRSMGNSATLISDEMMQALVARCDIMFLSHNHPDHIDPEVVKMFTDRGKQVVAPANSLKENKQVTHIRSEQIIDREFEVDGGKLRVKILPGHQSELINNIHVVTTPEGLTFAQTGDQYSEEDLEWLLNVKTKIPALDVLLINCWANRMSDAIEGFGPKLVITGHENELGHTIDHRESYWASFMKLENIARPNCLMTWGETYWYKP</sequence>
<dbReference type="AlphaFoldDB" id="A0A3L7ZNG3"/>
<dbReference type="GO" id="GO:0004553">
    <property type="term" value="F:hydrolase activity, hydrolyzing O-glycosyl compounds"/>
    <property type="evidence" value="ECO:0007669"/>
    <property type="project" value="InterPro"/>
</dbReference>
<comment type="caution">
    <text evidence="5">The sequence shown here is derived from an EMBL/GenBank/DDBJ whole genome shotgun (WGS) entry which is preliminary data.</text>
</comment>
<evidence type="ECO:0008006" key="7">
    <source>
        <dbReference type="Google" id="ProtNLM"/>
    </source>
</evidence>
<dbReference type="InterPro" id="IPR036866">
    <property type="entry name" value="RibonucZ/Hydroxyglut_hydro"/>
</dbReference>
<evidence type="ECO:0000256" key="3">
    <source>
        <dbReference type="ARBA" id="ARBA00022801"/>
    </source>
</evidence>
<accession>A0A3L7ZNG3</accession>
<gene>
    <name evidence="5" type="ORF">D7V78_15675</name>
</gene>
<dbReference type="PANTHER" id="PTHR43301:SF3">
    <property type="entry name" value="ARABINAN ENDO-1,5-ALPHA-L-ARABINOSIDASE A-RELATED"/>
    <property type="match status" value="1"/>
</dbReference>
<evidence type="ECO:0000256" key="1">
    <source>
        <dbReference type="ARBA" id="ARBA00004834"/>
    </source>
</evidence>
<dbReference type="InterPro" id="IPR050727">
    <property type="entry name" value="GH43_arabinanases"/>
</dbReference>
<comment type="similarity">
    <text evidence="2">Belongs to the glycosyl hydrolase 43 family.</text>
</comment>
<dbReference type="EMBL" id="RAYI01000037">
    <property type="protein sequence ID" value="RLT72442.1"/>
    <property type="molecule type" value="Genomic_DNA"/>
</dbReference>
<dbReference type="InterPro" id="IPR006710">
    <property type="entry name" value="Glyco_hydro_43"/>
</dbReference>
<dbReference type="PANTHER" id="PTHR43301">
    <property type="entry name" value="ARABINAN ENDO-1,5-ALPHA-L-ARABINOSIDASE"/>
    <property type="match status" value="1"/>
</dbReference>
<reference evidence="5 6" key="1">
    <citation type="submission" date="2018-09" db="EMBL/GenBank/DDBJ databases">
        <title>Murine metabolic-syndrome-specific gut microbial biobank.</title>
        <authorList>
            <person name="Liu C."/>
        </authorList>
    </citation>
    <scope>NUCLEOTIDE SEQUENCE [LARGE SCALE GENOMIC DNA]</scope>
    <source>
        <strain evidence="5 6">8-P5</strain>
    </source>
</reference>
<keyword evidence="4" id="KW-0326">Glycosidase</keyword>
<dbReference type="Gene3D" id="2.115.10.20">
    <property type="entry name" value="Glycosyl hydrolase domain, family 43"/>
    <property type="match status" value="1"/>
</dbReference>
<evidence type="ECO:0000256" key="2">
    <source>
        <dbReference type="ARBA" id="ARBA00009865"/>
    </source>
</evidence>
<dbReference type="Proteomes" id="UP000278164">
    <property type="component" value="Unassembled WGS sequence"/>
</dbReference>
<dbReference type="GO" id="GO:0005975">
    <property type="term" value="P:carbohydrate metabolic process"/>
    <property type="evidence" value="ECO:0007669"/>
    <property type="project" value="InterPro"/>
</dbReference>
<proteinExistence type="inferred from homology"/>
<dbReference type="InterPro" id="IPR023296">
    <property type="entry name" value="Glyco_hydro_beta-prop_sf"/>
</dbReference>
<name>A0A3L7ZNG3_PARDI</name>
<dbReference type="Gene3D" id="3.60.15.10">
    <property type="entry name" value="Ribonuclease Z/Hydroxyacylglutathione hydrolase-like"/>
    <property type="match status" value="1"/>
</dbReference>
<evidence type="ECO:0000256" key="4">
    <source>
        <dbReference type="ARBA" id="ARBA00023295"/>
    </source>
</evidence>
<protein>
    <recommendedName>
        <fullName evidence="7">Beta-xylosidase</fullName>
    </recommendedName>
</protein>
<dbReference type="SUPFAM" id="SSF56281">
    <property type="entry name" value="Metallo-hydrolase/oxidoreductase"/>
    <property type="match status" value="1"/>
</dbReference>
<comment type="pathway">
    <text evidence="1">Glycan metabolism; L-arabinan degradation.</text>
</comment>
<dbReference type="OrthoDB" id="792193at2"/>
<dbReference type="CDD" id="cd08981">
    <property type="entry name" value="GH43_Bt1873-like"/>
    <property type="match status" value="1"/>
</dbReference>
<dbReference type="SUPFAM" id="SSF75005">
    <property type="entry name" value="Arabinanase/levansucrase/invertase"/>
    <property type="match status" value="1"/>
</dbReference>
<evidence type="ECO:0000313" key="6">
    <source>
        <dbReference type="Proteomes" id="UP000278164"/>
    </source>
</evidence>
<keyword evidence="3" id="KW-0378">Hydrolase</keyword>
<evidence type="ECO:0000313" key="5">
    <source>
        <dbReference type="EMBL" id="RLT72442.1"/>
    </source>
</evidence>
<dbReference type="Pfam" id="PF04616">
    <property type="entry name" value="Glyco_hydro_43"/>
    <property type="match status" value="1"/>
</dbReference>
<organism evidence="5 6">
    <name type="scientific">Parabacteroides distasonis</name>
    <dbReference type="NCBI Taxonomy" id="823"/>
    <lineage>
        <taxon>Bacteria</taxon>
        <taxon>Pseudomonadati</taxon>
        <taxon>Bacteroidota</taxon>
        <taxon>Bacteroidia</taxon>
        <taxon>Bacteroidales</taxon>
        <taxon>Tannerellaceae</taxon>
        <taxon>Parabacteroides</taxon>
    </lineage>
</organism>